<protein>
    <recommendedName>
        <fullName evidence="2">RNase H type-1 domain-containing protein</fullName>
    </recommendedName>
</protein>
<feature type="compositionally biased region" description="Basic and acidic residues" evidence="1">
    <location>
        <begin position="268"/>
        <end position="281"/>
    </location>
</feature>
<evidence type="ECO:0000313" key="4">
    <source>
        <dbReference type="Proteomes" id="UP000799779"/>
    </source>
</evidence>
<dbReference type="GO" id="GO:0003676">
    <property type="term" value="F:nucleic acid binding"/>
    <property type="evidence" value="ECO:0007669"/>
    <property type="project" value="InterPro"/>
</dbReference>
<dbReference type="InterPro" id="IPR036397">
    <property type="entry name" value="RNaseH_sf"/>
</dbReference>
<sequence length="302" mass="34380">MALQEIQIRRTESLYPFPDAIIIAEKRAAAAFAHSLYRQGATPRTLVLWVDGSADCPDRLTPCSSAIGYHDPLTLIWKEEVHICLSIPIESPSQEAELLAIREGFKKAMTLTEHFDKLILLSDSQSTLSGIGKMSCTALKNMLFLDDVLECANGMYDAGIEVELHWVPSEAKVTGHVRVDQHSREYRKRIRGGWPAEVALAPITVAVHETALEELPGLVKKRVLEAKESGVFLKIDRKVREQEEQWRLARTRVRDVLRRIKKRVKGVKKEGERLKAQDVQRKRERNTRKKLKQSMRKKVKTG</sequence>
<dbReference type="GO" id="GO:0004523">
    <property type="term" value="F:RNA-DNA hybrid ribonuclease activity"/>
    <property type="evidence" value="ECO:0007669"/>
    <property type="project" value="InterPro"/>
</dbReference>
<dbReference type="InterPro" id="IPR002156">
    <property type="entry name" value="RNaseH_domain"/>
</dbReference>
<gene>
    <name evidence="3" type="ORF">P154DRAFT_596569</name>
</gene>
<dbReference type="SUPFAM" id="SSF53098">
    <property type="entry name" value="Ribonuclease H-like"/>
    <property type="match status" value="1"/>
</dbReference>
<keyword evidence="4" id="KW-1185">Reference proteome</keyword>
<dbReference type="PROSITE" id="PS50879">
    <property type="entry name" value="RNASE_H_1"/>
    <property type="match status" value="1"/>
</dbReference>
<reference evidence="3" key="1">
    <citation type="journal article" date="2020" name="Stud. Mycol.">
        <title>101 Dothideomycetes genomes: a test case for predicting lifestyles and emergence of pathogens.</title>
        <authorList>
            <person name="Haridas S."/>
            <person name="Albert R."/>
            <person name="Binder M."/>
            <person name="Bloem J."/>
            <person name="Labutti K."/>
            <person name="Salamov A."/>
            <person name="Andreopoulos B."/>
            <person name="Baker S."/>
            <person name="Barry K."/>
            <person name="Bills G."/>
            <person name="Bluhm B."/>
            <person name="Cannon C."/>
            <person name="Castanera R."/>
            <person name="Culley D."/>
            <person name="Daum C."/>
            <person name="Ezra D."/>
            <person name="Gonzalez J."/>
            <person name="Henrissat B."/>
            <person name="Kuo A."/>
            <person name="Liang C."/>
            <person name="Lipzen A."/>
            <person name="Lutzoni F."/>
            <person name="Magnuson J."/>
            <person name="Mondo S."/>
            <person name="Nolan M."/>
            <person name="Ohm R."/>
            <person name="Pangilinan J."/>
            <person name="Park H.-J."/>
            <person name="Ramirez L."/>
            <person name="Alfaro M."/>
            <person name="Sun H."/>
            <person name="Tritt A."/>
            <person name="Yoshinaga Y."/>
            <person name="Zwiers L.-H."/>
            <person name="Turgeon B."/>
            <person name="Goodwin S."/>
            <person name="Spatafora J."/>
            <person name="Crous P."/>
            <person name="Grigoriev I."/>
        </authorList>
    </citation>
    <scope>NUCLEOTIDE SEQUENCE</scope>
    <source>
        <strain evidence="3">CBS 123094</strain>
    </source>
</reference>
<dbReference type="EMBL" id="ML977583">
    <property type="protein sequence ID" value="KAF2001406.1"/>
    <property type="molecule type" value="Genomic_DNA"/>
</dbReference>
<evidence type="ECO:0000313" key="3">
    <source>
        <dbReference type="EMBL" id="KAF2001406.1"/>
    </source>
</evidence>
<dbReference type="InterPro" id="IPR012337">
    <property type="entry name" value="RNaseH-like_sf"/>
</dbReference>
<dbReference type="AlphaFoldDB" id="A0A6A5WUY0"/>
<evidence type="ECO:0000259" key="2">
    <source>
        <dbReference type="PROSITE" id="PS50879"/>
    </source>
</evidence>
<proteinExistence type="predicted"/>
<evidence type="ECO:0000256" key="1">
    <source>
        <dbReference type="SAM" id="MobiDB-lite"/>
    </source>
</evidence>
<feature type="domain" description="RNase H type-1" evidence="2">
    <location>
        <begin position="42"/>
        <end position="188"/>
    </location>
</feature>
<feature type="region of interest" description="Disordered" evidence="1">
    <location>
        <begin position="268"/>
        <end position="302"/>
    </location>
</feature>
<feature type="compositionally biased region" description="Basic residues" evidence="1">
    <location>
        <begin position="282"/>
        <end position="302"/>
    </location>
</feature>
<accession>A0A6A5WUY0</accession>
<dbReference type="Gene3D" id="3.30.420.10">
    <property type="entry name" value="Ribonuclease H-like superfamily/Ribonuclease H"/>
    <property type="match status" value="1"/>
</dbReference>
<name>A0A6A5WUY0_9PLEO</name>
<organism evidence="3 4">
    <name type="scientific">Amniculicola lignicola CBS 123094</name>
    <dbReference type="NCBI Taxonomy" id="1392246"/>
    <lineage>
        <taxon>Eukaryota</taxon>
        <taxon>Fungi</taxon>
        <taxon>Dikarya</taxon>
        <taxon>Ascomycota</taxon>
        <taxon>Pezizomycotina</taxon>
        <taxon>Dothideomycetes</taxon>
        <taxon>Pleosporomycetidae</taxon>
        <taxon>Pleosporales</taxon>
        <taxon>Amniculicolaceae</taxon>
        <taxon>Amniculicola</taxon>
    </lineage>
</organism>
<dbReference type="Proteomes" id="UP000799779">
    <property type="component" value="Unassembled WGS sequence"/>
</dbReference>